<reference evidence="7" key="1">
    <citation type="submission" date="2024-04" db="EMBL/GenBank/DDBJ databases">
        <authorList>
            <person name="Shaw F."/>
            <person name="Minotto A."/>
        </authorList>
    </citation>
    <scope>NUCLEOTIDE SEQUENCE [LARGE SCALE GENOMIC DNA]</scope>
</reference>
<dbReference type="NCBIfam" id="NF006130">
    <property type="entry name" value="PRK08274.1"/>
    <property type="match status" value="1"/>
</dbReference>
<dbReference type="InterPro" id="IPR027477">
    <property type="entry name" value="Succ_DH/fumarate_Rdtase_cat_sf"/>
</dbReference>
<dbReference type="SUPFAM" id="SSF51905">
    <property type="entry name" value="FAD/NAD(P)-binding domain"/>
    <property type="match status" value="1"/>
</dbReference>
<name>A0ABP1DXK3_9APHY</name>
<dbReference type="Gene3D" id="3.50.50.60">
    <property type="entry name" value="FAD/NAD(P)-binding domain"/>
    <property type="match status" value="1"/>
</dbReference>
<evidence type="ECO:0000256" key="1">
    <source>
        <dbReference type="ARBA" id="ARBA00001974"/>
    </source>
</evidence>
<evidence type="ECO:0000259" key="5">
    <source>
        <dbReference type="Pfam" id="PF00890"/>
    </source>
</evidence>
<dbReference type="EMBL" id="OZ037950">
    <property type="protein sequence ID" value="CAL1712526.1"/>
    <property type="molecule type" value="Genomic_DNA"/>
</dbReference>
<organism evidence="6 7">
    <name type="scientific">Somion occarium</name>
    <dbReference type="NCBI Taxonomy" id="3059160"/>
    <lineage>
        <taxon>Eukaryota</taxon>
        <taxon>Fungi</taxon>
        <taxon>Dikarya</taxon>
        <taxon>Basidiomycota</taxon>
        <taxon>Agaricomycotina</taxon>
        <taxon>Agaricomycetes</taxon>
        <taxon>Polyporales</taxon>
        <taxon>Cerrenaceae</taxon>
        <taxon>Somion</taxon>
    </lineage>
</organism>
<dbReference type="InterPro" id="IPR036188">
    <property type="entry name" value="FAD/NAD-bd_sf"/>
</dbReference>
<keyword evidence="7" id="KW-1185">Reference proteome</keyword>
<keyword evidence="2" id="KW-0285">Flavoprotein</keyword>
<dbReference type="Gene3D" id="3.90.700.10">
    <property type="entry name" value="Succinate dehydrogenase/fumarate reductase flavoprotein, catalytic domain"/>
    <property type="match status" value="1"/>
</dbReference>
<protein>
    <recommendedName>
        <fullName evidence="5">FAD-dependent oxidoreductase 2 FAD-binding domain-containing protein</fullName>
    </recommendedName>
</protein>
<comment type="cofactor">
    <cofactor evidence="1">
        <name>FAD</name>
        <dbReference type="ChEBI" id="CHEBI:57692"/>
    </cofactor>
</comment>
<feature type="domain" description="FAD-dependent oxidoreductase 2 FAD-binding" evidence="5">
    <location>
        <begin position="47"/>
        <end position="80"/>
    </location>
</feature>
<sequence>MRSGRRKAMYHSHRTNEVLHVVSSHSTCLGAHSNTLEHLDMSLDHFDCIVIGSGNAGSCAALAAKDSGCPRVLVVDKCPAEWVGGNGYFTAGAYRTVHDGLHDLLRIVHNVAPNSDLASTIDVDPYSPEDFIGDIMRLGEGKPNPELVKALVEGSRDAVQWLAERVKVPFTFSFNRQAYLVNGRQKFWGGLALSVEDGGKGVIAAHQKALKDAGVEVWFNTTAVELVEENNAVAGVIVTQNGELVTLRAQSVILATGGYEASRELRGKLLGSQWELAKVRGTPYNTGDGLTLARAIGAKLAGDFQGCHSTCWDANAAPDTGDRLLSNQFTKSGYPLGLMLNALGERFVDEGEDFRNYTYAKFGKAILRQPGGHAFQVWDSKVTSWLRKEEYGDDIVRKIWADSIEELAEKLHAEGLEDKETFIRTVKFYNDATHAFQAKYPDKAWDPAVKDGLSTSSLPLPKSNWALTIEEPPFLAVKVACGITFTFGGLAIDPNTASVLSEQGKPVPGLFCTGELVGGLFHHNYPGGSGLTAGAVFGRKAGEEAGKTIVRS</sequence>
<evidence type="ECO:0000256" key="4">
    <source>
        <dbReference type="ARBA" id="ARBA00023002"/>
    </source>
</evidence>
<dbReference type="PANTHER" id="PTHR43400:SF7">
    <property type="entry name" value="FAD-DEPENDENT OXIDOREDUCTASE 2 FAD BINDING DOMAIN-CONTAINING PROTEIN"/>
    <property type="match status" value="1"/>
</dbReference>
<dbReference type="Pfam" id="PF00890">
    <property type="entry name" value="FAD_binding_2"/>
    <property type="match status" value="2"/>
</dbReference>
<evidence type="ECO:0000256" key="3">
    <source>
        <dbReference type="ARBA" id="ARBA00022827"/>
    </source>
</evidence>
<dbReference type="InterPro" id="IPR050315">
    <property type="entry name" value="FAD-oxidoreductase_2"/>
</dbReference>
<evidence type="ECO:0000313" key="7">
    <source>
        <dbReference type="Proteomes" id="UP001497453"/>
    </source>
</evidence>
<gene>
    <name evidence="6" type="ORF">GFSPODELE1_LOCUS8865</name>
</gene>
<evidence type="ECO:0000313" key="6">
    <source>
        <dbReference type="EMBL" id="CAL1712526.1"/>
    </source>
</evidence>
<proteinExistence type="predicted"/>
<accession>A0ABP1DXK3</accession>
<dbReference type="PANTHER" id="PTHR43400">
    <property type="entry name" value="FUMARATE REDUCTASE"/>
    <property type="match status" value="1"/>
</dbReference>
<dbReference type="InterPro" id="IPR003953">
    <property type="entry name" value="FAD-dep_OxRdtase_2_FAD-bd"/>
</dbReference>
<keyword evidence="4" id="KW-0560">Oxidoreductase</keyword>
<evidence type="ECO:0000256" key="2">
    <source>
        <dbReference type="ARBA" id="ARBA00022630"/>
    </source>
</evidence>
<feature type="domain" description="FAD-dependent oxidoreductase 2 FAD-binding" evidence="5">
    <location>
        <begin position="127"/>
        <end position="529"/>
    </location>
</feature>
<keyword evidence="3" id="KW-0274">FAD</keyword>
<dbReference type="Proteomes" id="UP001497453">
    <property type="component" value="Chromosome 7"/>
</dbReference>
<dbReference type="SUPFAM" id="SSF56425">
    <property type="entry name" value="Succinate dehydrogenase/fumarate reductase flavoprotein, catalytic domain"/>
    <property type="match status" value="1"/>
</dbReference>